<dbReference type="InterPro" id="IPR043128">
    <property type="entry name" value="Rev_trsase/Diguanyl_cyclase"/>
</dbReference>
<protein>
    <recommendedName>
        <fullName evidence="1">diguanylate cyclase</fullName>
        <ecNumber evidence="1">2.7.7.65</ecNumber>
    </recommendedName>
</protein>
<dbReference type="SUPFAM" id="SSF55073">
    <property type="entry name" value="Nucleotide cyclase"/>
    <property type="match status" value="1"/>
</dbReference>
<evidence type="ECO:0000313" key="6">
    <source>
        <dbReference type="EMBL" id="ROQ01413.1"/>
    </source>
</evidence>
<dbReference type="AlphaFoldDB" id="A0A3N1MCH3"/>
<dbReference type="Gene3D" id="3.30.70.270">
    <property type="match status" value="1"/>
</dbReference>
<dbReference type="FunFam" id="3.30.70.270:FF:000001">
    <property type="entry name" value="Diguanylate cyclase domain protein"/>
    <property type="match status" value="1"/>
</dbReference>
<dbReference type="RefSeq" id="WP_123688178.1">
    <property type="nucleotide sequence ID" value="NZ_AP019700.1"/>
</dbReference>
<feature type="domain" description="GGDEF" evidence="5">
    <location>
        <begin position="165"/>
        <end position="302"/>
    </location>
</feature>
<dbReference type="InterPro" id="IPR000160">
    <property type="entry name" value="GGDEF_dom"/>
</dbReference>
<organism evidence="6 7">
    <name type="scientific">Stella humosa</name>
    <dbReference type="NCBI Taxonomy" id="94"/>
    <lineage>
        <taxon>Bacteria</taxon>
        <taxon>Pseudomonadati</taxon>
        <taxon>Pseudomonadota</taxon>
        <taxon>Alphaproteobacteria</taxon>
        <taxon>Rhodospirillales</taxon>
        <taxon>Stellaceae</taxon>
        <taxon>Stella</taxon>
    </lineage>
</organism>
<evidence type="ECO:0000256" key="3">
    <source>
        <dbReference type="PROSITE-ProRule" id="PRU00169"/>
    </source>
</evidence>
<proteinExistence type="predicted"/>
<dbReference type="PANTHER" id="PTHR45138">
    <property type="entry name" value="REGULATORY COMPONENTS OF SENSORY TRANSDUCTION SYSTEM"/>
    <property type="match status" value="1"/>
</dbReference>
<dbReference type="GO" id="GO:0000160">
    <property type="term" value="P:phosphorelay signal transduction system"/>
    <property type="evidence" value="ECO:0007669"/>
    <property type="project" value="InterPro"/>
</dbReference>
<dbReference type="InterPro" id="IPR001789">
    <property type="entry name" value="Sig_transdc_resp-reg_receiver"/>
</dbReference>
<dbReference type="Pfam" id="PF00072">
    <property type="entry name" value="Response_reg"/>
    <property type="match status" value="1"/>
</dbReference>
<dbReference type="SMART" id="SM00267">
    <property type="entry name" value="GGDEF"/>
    <property type="match status" value="1"/>
</dbReference>
<evidence type="ECO:0000256" key="2">
    <source>
        <dbReference type="ARBA" id="ARBA00034247"/>
    </source>
</evidence>
<dbReference type="GO" id="GO:0052621">
    <property type="term" value="F:diguanylate cyclase activity"/>
    <property type="evidence" value="ECO:0007669"/>
    <property type="project" value="UniProtKB-EC"/>
</dbReference>
<feature type="modified residue" description="4-aspartylphosphate" evidence="3">
    <location>
        <position position="55"/>
    </location>
</feature>
<dbReference type="EMBL" id="RJKX01000011">
    <property type="protein sequence ID" value="ROQ01413.1"/>
    <property type="molecule type" value="Genomic_DNA"/>
</dbReference>
<evidence type="ECO:0000256" key="1">
    <source>
        <dbReference type="ARBA" id="ARBA00012528"/>
    </source>
</evidence>
<evidence type="ECO:0000259" key="4">
    <source>
        <dbReference type="PROSITE" id="PS50110"/>
    </source>
</evidence>
<dbReference type="OrthoDB" id="9812260at2"/>
<feature type="domain" description="Response regulatory" evidence="4">
    <location>
        <begin position="7"/>
        <end position="122"/>
    </location>
</feature>
<dbReference type="CDD" id="cd01949">
    <property type="entry name" value="GGDEF"/>
    <property type="match status" value="1"/>
</dbReference>
<dbReference type="SMART" id="SM00448">
    <property type="entry name" value="REC"/>
    <property type="match status" value="1"/>
</dbReference>
<comment type="catalytic activity">
    <reaction evidence="2">
        <text>2 GTP = 3',3'-c-di-GMP + 2 diphosphate</text>
        <dbReference type="Rhea" id="RHEA:24898"/>
        <dbReference type="ChEBI" id="CHEBI:33019"/>
        <dbReference type="ChEBI" id="CHEBI:37565"/>
        <dbReference type="ChEBI" id="CHEBI:58805"/>
        <dbReference type="EC" id="2.7.7.65"/>
    </reaction>
</comment>
<dbReference type="Proteomes" id="UP000278222">
    <property type="component" value="Unassembled WGS sequence"/>
</dbReference>
<dbReference type="PANTHER" id="PTHR45138:SF9">
    <property type="entry name" value="DIGUANYLATE CYCLASE DGCM-RELATED"/>
    <property type="match status" value="1"/>
</dbReference>
<dbReference type="GO" id="GO:1902201">
    <property type="term" value="P:negative regulation of bacterial-type flagellum-dependent cell motility"/>
    <property type="evidence" value="ECO:0007669"/>
    <property type="project" value="TreeGrafter"/>
</dbReference>
<evidence type="ECO:0000313" key="7">
    <source>
        <dbReference type="Proteomes" id="UP000278222"/>
    </source>
</evidence>
<dbReference type="EC" id="2.7.7.65" evidence="1"/>
<evidence type="ECO:0000259" key="5">
    <source>
        <dbReference type="PROSITE" id="PS50887"/>
    </source>
</evidence>
<dbReference type="PROSITE" id="PS50887">
    <property type="entry name" value="GGDEF"/>
    <property type="match status" value="1"/>
</dbReference>
<dbReference type="Pfam" id="PF00990">
    <property type="entry name" value="GGDEF"/>
    <property type="match status" value="1"/>
</dbReference>
<accession>A0A3N1MCH3</accession>
<keyword evidence="3" id="KW-0597">Phosphoprotein</keyword>
<dbReference type="PROSITE" id="PS50110">
    <property type="entry name" value="RESPONSE_REGULATORY"/>
    <property type="match status" value="1"/>
</dbReference>
<reference evidence="6 7" key="1">
    <citation type="submission" date="2018-11" db="EMBL/GenBank/DDBJ databases">
        <title>Genomic Encyclopedia of Type Strains, Phase IV (KMG-IV): sequencing the most valuable type-strain genomes for metagenomic binning, comparative biology and taxonomic classification.</title>
        <authorList>
            <person name="Goeker M."/>
        </authorList>
    </citation>
    <scope>NUCLEOTIDE SEQUENCE [LARGE SCALE GENOMIC DNA]</scope>
    <source>
        <strain evidence="6 7">DSM 5900</strain>
    </source>
</reference>
<dbReference type="NCBIfam" id="TIGR00254">
    <property type="entry name" value="GGDEF"/>
    <property type="match status" value="1"/>
</dbReference>
<gene>
    <name evidence="6" type="ORF">EDC65_0592</name>
</gene>
<dbReference type="GO" id="GO:0043709">
    <property type="term" value="P:cell adhesion involved in single-species biofilm formation"/>
    <property type="evidence" value="ECO:0007669"/>
    <property type="project" value="TreeGrafter"/>
</dbReference>
<dbReference type="InterPro" id="IPR011006">
    <property type="entry name" value="CheY-like_superfamily"/>
</dbReference>
<dbReference type="InterPro" id="IPR029787">
    <property type="entry name" value="Nucleotide_cyclase"/>
</dbReference>
<dbReference type="Gene3D" id="3.40.50.2300">
    <property type="match status" value="1"/>
</dbReference>
<dbReference type="GO" id="GO:0005886">
    <property type="term" value="C:plasma membrane"/>
    <property type="evidence" value="ECO:0007669"/>
    <property type="project" value="TreeGrafter"/>
</dbReference>
<name>A0A3N1MCH3_9PROT</name>
<comment type="caution">
    <text evidence="6">The sequence shown here is derived from an EMBL/GenBank/DDBJ whole genome shotgun (WGS) entry which is preliminary data.</text>
</comment>
<keyword evidence="7" id="KW-1185">Reference proteome</keyword>
<sequence length="311" mass="34020">MVEKKPTVLIVDDVSVNLALMSAILEGDCRTICTGDSARVLSLALEHQPDLILLDIMMPGLDGFEVCGMLKANPNTRDIPVIFLTSLAEEVDEERGLGLGAIDYITKPFSVPVVRARVRNHLELQRQRDLLERLSSIDGLTGISNRRAFDRALEREWLRAQRHESPLSLLMIDVDLFKQFNDGYGHIAGDECLKAIARTVADQAGRAADLVARYGGEEFACILPDTCRGGAVRVAEKIRQSVLDLAIPHAFSSVSPLVTVSIGGATARPTNDLDLEELVRRADARLYESKNAGRNRISFAAECGGPCPDDK</sequence>
<dbReference type="SUPFAM" id="SSF52172">
    <property type="entry name" value="CheY-like"/>
    <property type="match status" value="1"/>
</dbReference>
<dbReference type="InterPro" id="IPR050469">
    <property type="entry name" value="Diguanylate_Cyclase"/>
</dbReference>